<evidence type="ECO:0000259" key="2">
    <source>
        <dbReference type="PROSITE" id="PS51464"/>
    </source>
</evidence>
<dbReference type="CDD" id="cd05008">
    <property type="entry name" value="SIS_GlmS_GlmD_1"/>
    <property type="match status" value="1"/>
</dbReference>
<gene>
    <name evidence="3" type="ORF">SAJA_02665</name>
</gene>
<dbReference type="InterPro" id="IPR046348">
    <property type="entry name" value="SIS_dom_sf"/>
</dbReference>
<dbReference type="PROSITE" id="PS51464">
    <property type="entry name" value="SIS"/>
    <property type="match status" value="2"/>
</dbReference>
<dbReference type="RefSeq" id="WP_123657098.1">
    <property type="nucleotide sequence ID" value="NZ_AYKG01000005.1"/>
</dbReference>
<dbReference type="SUPFAM" id="SSF53697">
    <property type="entry name" value="SIS domain"/>
    <property type="match status" value="1"/>
</dbReference>
<dbReference type="InParanoid" id="A0A423Q070"/>
<dbReference type="EMBL" id="AYKG01000005">
    <property type="protein sequence ID" value="ROO31404.1"/>
    <property type="molecule type" value="Genomic_DNA"/>
</dbReference>
<keyword evidence="1" id="KW-0677">Repeat</keyword>
<accession>A0A423Q070</accession>
<feature type="domain" description="SIS" evidence="2">
    <location>
        <begin position="194"/>
        <end position="338"/>
    </location>
</feature>
<dbReference type="AlphaFoldDB" id="A0A423Q070"/>
<dbReference type="Proteomes" id="UP000285310">
    <property type="component" value="Unassembled WGS sequence"/>
</dbReference>
<dbReference type="PANTHER" id="PTHR10937:SF8">
    <property type="entry name" value="AMINOTRANSFERASE-RELATED"/>
    <property type="match status" value="1"/>
</dbReference>
<dbReference type="Gene3D" id="3.40.50.10490">
    <property type="entry name" value="Glucose-6-phosphate isomerase like protein, domain 1"/>
    <property type="match status" value="2"/>
</dbReference>
<dbReference type="InterPro" id="IPR035490">
    <property type="entry name" value="GlmS/FrlB_SIS"/>
</dbReference>
<dbReference type="PANTHER" id="PTHR10937">
    <property type="entry name" value="GLUCOSAMINE--FRUCTOSE-6-PHOSPHATE AMINOTRANSFERASE, ISOMERIZING"/>
    <property type="match status" value="1"/>
</dbReference>
<name>A0A423Q070_9GAMM</name>
<sequence>MTTRMRAEMLETPERLADQWVANQASMATIAEHVRARGPATPWWTVARGSSAHAATFFSAAAGLGANRVVGEITPSLFTVYDRRPPLADAIVLAISQSGAGEDINAVVEASAASGALTLALTNDPSSSLARSAALTFDLAMGEETAVAATKTFLGTLAAAARLVTTMADDRSLDRALARLPDTLAQRRDDQPPLDAAALAGFDRAGFVLGRGVGLAVAREVALKFKEVCVTPAESFSAAEFIHGPLTLVSPGTPILMICLDDATRPGIMKTARRLVDLGAAVTLLGPNLPAAKDTDGLITISRPATDNVYTDAIAIAFDCYGALEARAVALGYDPDQPPNVRKITSTY</sequence>
<comment type="caution">
    <text evidence="3">The sequence shown here is derived from an EMBL/GenBank/DDBJ whole genome shotgun (WGS) entry which is preliminary data.</text>
</comment>
<protein>
    <submittedName>
        <fullName evidence="3">Sigma factor regulator FecR</fullName>
    </submittedName>
</protein>
<dbReference type="GO" id="GO:1901135">
    <property type="term" value="P:carbohydrate derivative metabolic process"/>
    <property type="evidence" value="ECO:0007669"/>
    <property type="project" value="InterPro"/>
</dbReference>
<dbReference type="Pfam" id="PF01380">
    <property type="entry name" value="SIS"/>
    <property type="match status" value="2"/>
</dbReference>
<proteinExistence type="predicted"/>
<dbReference type="OrthoDB" id="9761808at2"/>
<evidence type="ECO:0000313" key="4">
    <source>
        <dbReference type="Proteomes" id="UP000285310"/>
    </source>
</evidence>
<dbReference type="CDD" id="cd05009">
    <property type="entry name" value="SIS_GlmS_GlmD_2"/>
    <property type="match status" value="1"/>
</dbReference>
<reference evidence="3 4" key="1">
    <citation type="submission" date="2013-10" db="EMBL/GenBank/DDBJ databases">
        <title>Salinisphaera japonica YTM-1 Genome Sequencing.</title>
        <authorList>
            <person name="Lai Q."/>
            <person name="Li C."/>
            <person name="Shao Z."/>
        </authorList>
    </citation>
    <scope>NUCLEOTIDE SEQUENCE [LARGE SCALE GENOMIC DNA]</scope>
    <source>
        <strain evidence="3 4">YTM-1</strain>
    </source>
</reference>
<feature type="domain" description="SIS" evidence="2">
    <location>
        <begin position="30"/>
        <end position="173"/>
    </location>
</feature>
<dbReference type="InterPro" id="IPR001347">
    <property type="entry name" value="SIS_dom"/>
</dbReference>
<dbReference type="InterPro" id="IPR035466">
    <property type="entry name" value="GlmS/AgaS_SIS"/>
</dbReference>
<evidence type="ECO:0000313" key="3">
    <source>
        <dbReference type="EMBL" id="ROO31404.1"/>
    </source>
</evidence>
<evidence type="ECO:0000256" key="1">
    <source>
        <dbReference type="ARBA" id="ARBA00022737"/>
    </source>
</evidence>
<dbReference type="GO" id="GO:0097367">
    <property type="term" value="F:carbohydrate derivative binding"/>
    <property type="evidence" value="ECO:0007669"/>
    <property type="project" value="InterPro"/>
</dbReference>
<keyword evidence="4" id="KW-1185">Reference proteome</keyword>
<organism evidence="3 4">
    <name type="scientific">Salinisphaera japonica YTM-1</name>
    <dbReference type="NCBI Taxonomy" id="1209778"/>
    <lineage>
        <taxon>Bacteria</taxon>
        <taxon>Pseudomonadati</taxon>
        <taxon>Pseudomonadota</taxon>
        <taxon>Gammaproteobacteria</taxon>
        <taxon>Salinisphaerales</taxon>
        <taxon>Salinisphaeraceae</taxon>
        <taxon>Salinisphaera</taxon>
    </lineage>
</organism>